<gene>
    <name evidence="9" type="ORF">PMO01_14280</name>
</gene>
<feature type="transmembrane region" description="Helical" evidence="8">
    <location>
        <begin position="228"/>
        <end position="246"/>
    </location>
</feature>
<dbReference type="PATRIC" id="fig|1395516.4.peg.2905"/>
<feature type="transmembrane region" description="Helical" evidence="8">
    <location>
        <begin position="54"/>
        <end position="71"/>
    </location>
</feature>
<dbReference type="EMBL" id="AYMZ01000006">
    <property type="protein sequence ID" value="ETF07249.1"/>
    <property type="molecule type" value="Genomic_DNA"/>
</dbReference>
<keyword evidence="6 8" id="KW-1133">Transmembrane helix</keyword>
<evidence type="ECO:0000256" key="8">
    <source>
        <dbReference type="SAM" id="Phobius"/>
    </source>
</evidence>
<evidence type="ECO:0000256" key="6">
    <source>
        <dbReference type="ARBA" id="ARBA00022989"/>
    </source>
</evidence>
<feature type="transmembrane region" description="Helical" evidence="8">
    <location>
        <begin position="258"/>
        <end position="279"/>
    </location>
</feature>
<sequence length="343" mass="38160">MLTLPAASRPGSLPQDLWLLDVGNNEHPLNIQHKNHVSCAPVQPTSREDSLSKGIALSVSASVLFAVMYYYTSLLTPLSGVEIFGWRMLLTVPCMTVFMLVSGEWRRVLELFRLMAARPKLIAGLLVSSALLGVQLWLFMWAPLNDYSLDVSLGYFLLPLAMVLTGRIAYGESLSYLQKIAVFFASLGVLNELYQVGGFSWATLVVVVGYPLYFVLRKYLKTDNLGGLWVDMTLMLPVAYWFVQGGEQGLAVFDQYPGLMWLIPLLGLISASALVVYIIASRLLPFSLFGLLSYVEPVLLLAVALLLGESIESGEWLTYIPIWLAVVVLVFEGFKHLTRQRRS</sequence>
<dbReference type="InterPro" id="IPR004626">
    <property type="entry name" value="RarD"/>
</dbReference>
<evidence type="ECO:0000313" key="10">
    <source>
        <dbReference type="Proteomes" id="UP000024771"/>
    </source>
</evidence>
<feature type="transmembrane region" description="Helical" evidence="8">
    <location>
        <begin position="121"/>
        <end position="140"/>
    </location>
</feature>
<feature type="transmembrane region" description="Helical" evidence="8">
    <location>
        <begin position="286"/>
        <end position="304"/>
    </location>
</feature>
<keyword evidence="7 8" id="KW-0472">Membrane</keyword>
<comment type="subcellular location">
    <subcellularLocation>
        <location evidence="1">Cell membrane</location>
        <topology evidence="1">Multi-pass membrane protein</topology>
    </subcellularLocation>
</comment>
<dbReference type="eggNOG" id="COG2962">
    <property type="taxonomic scope" value="Bacteria"/>
</dbReference>
<protein>
    <submittedName>
        <fullName evidence="9">Permease</fullName>
    </submittedName>
</protein>
<accession>V8R7H1</accession>
<dbReference type="NCBIfam" id="TIGR00688">
    <property type="entry name" value="rarD"/>
    <property type="match status" value="1"/>
</dbReference>
<dbReference type="GO" id="GO:0005886">
    <property type="term" value="C:plasma membrane"/>
    <property type="evidence" value="ECO:0007669"/>
    <property type="project" value="UniProtKB-SubCell"/>
</dbReference>
<dbReference type="Proteomes" id="UP000024771">
    <property type="component" value="Chromosome"/>
</dbReference>
<evidence type="ECO:0000256" key="3">
    <source>
        <dbReference type="ARBA" id="ARBA00022448"/>
    </source>
</evidence>
<dbReference type="HOGENOM" id="CLU_054508_2_0_6"/>
<evidence type="ECO:0000313" key="9">
    <source>
        <dbReference type="EMBL" id="ETF07249.1"/>
    </source>
</evidence>
<evidence type="ECO:0000256" key="5">
    <source>
        <dbReference type="ARBA" id="ARBA00022692"/>
    </source>
</evidence>
<feature type="transmembrane region" description="Helical" evidence="8">
    <location>
        <begin position="316"/>
        <end position="334"/>
    </location>
</feature>
<keyword evidence="5 8" id="KW-0812">Transmembrane</keyword>
<comment type="caution">
    <text evidence="9">The sequence shown here is derived from an EMBL/GenBank/DDBJ whole genome shotgun (WGS) entry which is preliminary data.</text>
</comment>
<name>V8R7H1_9PSED</name>
<dbReference type="AlphaFoldDB" id="V8R7H1"/>
<feature type="transmembrane region" description="Helical" evidence="8">
    <location>
        <begin position="152"/>
        <end position="169"/>
    </location>
</feature>
<feature type="transmembrane region" description="Helical" evidence="8">
    <location>
        <begin position="83"/>
        <end position="101"/>
    </location>
</feature>
<comment type="similarity">
    <text evidence="2">Belongs to the EamA transporter family.</text>
</comment>
<proteinExistence type="inferred from homology"/>
<keyword evidence="4" id="KW-1003">Cell membrane</keyword>
<organism evidence="9 10">
    <name type="scientific">Pseudomonas moraviensis R28-S</name>
    <dbReference type="NCBI Taxonomy" id="1395516"/>
    <lineage>
        <taxon>Bacteria</taxon>
        <taxon>Pseudomonadati</taxon>
        <taxon>Pseudomonadota</taxon>
        <taxon>Gammaproteobacteria</taxon>
        <taxon>Pseudomonadales</taxon>
        <taxon>Pseudomonadaceae</taxon>
        <taxon>Pseudomonas</taxon>
    </lineage>
</organism>
<keyword evidence="3" id="KW-0813">Transport</keyword>
<evidence type="ECO:0000256" key="7">
    <source>
        <dbReference type="ARBA" id="ARBA00023136"/>
    </source>
</evidence>
<feature type="transmembrane region" description="Helical" evidence="8">
    <location>
        <begin position="199"/>
        <end position="216"/>
    </location>
</feature>
<evidence type="ECO:0000256" key="4">
    <source>
        <dbReference type="ARBA" id="ARBA00022475"/>
    </source>
</evidence>
<evidence type="ECO:0000256" key="2">
    <source>
        <dbReference type="ARBA" id="ARBA00007362"/>
    </source>
</evidence>
<evidence type="ECO:0000256" key="1">
    <source>
        <dbReference type="ARBA" id="ARBA00004651"/>
    </source>
</evidence>
<reference evidence="9 10" key="1">
    <citation type="journal article" date="2014" name="Genome Announc.">
        <title>Draft Genome Sequence of Pseudomonas moraviensis R28-S.</title>
        <authorList>
            <person name="Hunter S.S."/>
            <person name="Yano H."/>
            <person name="Loftie-Eaton W."/>
            <person name="Hughes J."/>
            <person name="De Gelder L."/>
            <person name="Stragier P."/>
            <person name="De Vos P."/>
            <person name="Settles M.L."/>
            <person name="Top E.M."/>
        </authorList>
    </citation>
    <scope>NUCLEOTIDE SEQUENCE [LARGE SCALE GENOMIC DNA]</scope>
    <source>
        <strain evidence="10">R28</strain>
    </source>
</reference>